<dbReference type="VEuPathDB" id="FungiDB:LELG_02906"/>
<reference evidence="3 4" key="1">
    <citation type="journal article" date="2009" name="Nature">
        <title>Evolution of pathogenicity and sexual reproduction in eight Candida genomes.</title>
        <authorList>
            <person name="Butler G."/>
            <person name="Rasmussen M.D."/>
            <person name="Lin M.F."/>
            <person name="Santos M.A."/>
            <person name="Sakthikumar S."/>
            <person name="Munro C.A."/>
            <person name="Rheinbay E."/>
            <person name="Grabherr M."/>
            <person name="Forche A."/>
            <person name="Reedy J.L."/>
            <person name="Agrafioti I."/>
            <person name="Arnaud M.B."/>
            <person name="Bates S."/>
            <person name="Brown A.J."/>
            <person name="Brunke S."/>
            <person name="Costanzo M.C."/>
            <person name="Fitzpatrick D.A."/>
            <person name="de Groot P.W."/>
            <person name="Harris D."/>
            <person name="Hoyer L.L."/>
            <person name="Hube B."/>
            <person name="Klis F.M."/>
            <person name="Kodira C."/>
            <person name="Lennard N."/>
            <person name="Logue M.E."/>
            <person name="Martin R."/>
            <person name="Neiman A.M."/>
            <person name="Nikolaou E."/>
            <person name="Quail M.A."/>
            <person name="Quinn J."/>
            <person name="Santos M.C."/>
            <person name="Schmitzberger F.F."/>
            <person name="Sherlock G."/>
            <person name="Shah P."/>
            <person name="Silverstein K.A."/>
            <person name="Skrzypek M.S."/>
            <person name="Soll D."/>
            <person name="Staggs R."/>
            <person name="Stansfield I."/>
            <person name="Stumpf M.P."/>
            <person name="Sudbery P.E."/>
            <person name="Srikantha T."/>
            <person name="Zeng Q."/>
            <person name="Berman J."/>
            <person name="Berriman M."/>
            <person name="Heitman J."/>
            <person name="Gow N.A."/>
            <person name="Lorenz M.C."/>
            <person name="Birren B.W."/>
            <person name="Kellis M."/>
            <person name="Cuomo C.A."/>
        </authorList>
    </citation>
    <scope>NUCLEOTIDE SEQUENCE [LARGE SCALE GENOMIC DNA]</scope>
    <source>
        <strain evidence="4">ATCC 11503 / BCRC 21390 / CBS 2605 / JCM 1781 / NBRC 1676 / NRRL YB-4239</strain>
    </source>
</reference>
<dbReference type="InParanoid" id="A5DZW9"/>
<evidence type="ECO:0000256" key="2">
    <source>
        <dbReference type="SAM" id="MobiDB-lite"/>
    </source>
</evidence>
<evidence type="ECO:0000256" key="1">
    <source>
        <dbReference type="SAM" id="Coils"/>
    </source>
</evidence>
<sequence length="369" mass="43170">MSDEPISAASTSSSRPHFQFTYESDTVLLDSILENLEGLFTRGSKLRTWETVLLHFNLAFGSNIVQSRTIKQRFQALKKSLETRFEQEERNSSESFVLNENETKMKEILDFLLSMKQQRRQKIQEESNNNSIKLNELGSSRQDKRVDLQQQQQHQQQHHQHQHQHQLVNTFISAQLSKEQISFPTSATESFESFQSLESLQANELGQALKRYQISNADMQLSHASNTLPQTFFDQFPTLYRAHQPLHQQPTHIQQFHSSNAELRRYKSEVELDYAHHANIHENLRRHNLDPLPRMQHEHLAHHLTAQSLLNQILVLQNQAEKQLEEVRFELARRQEESSSQLQYFTELVNSIVEQIPESEDENPLLNTT</sequence>
<feature type="region of interest" description="Disordered" evidence="2">
    <location>
        <begin position="142"/>
        <end position="166"/>
    </location>
</feature>
<evidence type="ECO:0000313" key="3">
    <source>
        <dbReference type="EMBL" id="EDK44727.1"/>
    </source>
</evidence>
<keyword evidence="1" id="KW-0175">Coiled coil</keyword>
<keyword evidence="4" id="KW-1185">Reference proteome</keyword>
<dbReference type="HOGENOM" id="CLU_750216_0_0_1"/>
<dbReference type="AlphaFoldDB" id="A5DZW9"/>
<dbReference type="STRING" id="379508.A5DZW9"/>
<feature type="coiled-coil region" evidence="1">
    <location>
        <begin position="306"/>
        <end position="337"/>
    </location>
</feature>
<dbReference type="EMBL" id="CH981526">
    <property type="protein sequence ID" value="EDK44727.1"/>
    <property type="molecule type" value="Genomic_DNA"/>
</dbReference>
<gene>
    <name evidence="3" type="ORF">LELG_02906</name>
</gene>
<evidence type="ECO:0000313" key="4">
    <source>
        <dbReference type="Proteomes" id="UP000001996"/>
    </source>
</evidence>
<evidence type="ECO:0008006" key="5">
    <source>
        <dbReference type="Google" id="ProtNLM"/>
    </source>
</evidence>
<proteinExistence type="predicted"/>
<dbReference type="Proteomes" id="UP000001996">
    <property type="component" value="Unassembled WGS sequence"/>
</dbReference>
<protein>
    <recommendedName>
        <fullName evidence="5">Myb/SANT-like DNA-binding domain-containing protein</fullName>
    </recommendedName>
</protein>
<name>A5DZW9_LODEL</name>
<dbReference type="KEGG" id="lel:PVL30_003740"/>
<accession>A5DZW9</accession>
<organism evidence="3 4">
    <name type="scientific">Lodderomyces elongisporus (strain ATCC 11503 / CBS 2605 / JCM 1781 / NBRC 1676 / NRRL YB-4239)</name>
    <name type="common">Yeast</name>
    <name type="synonym">Saccharomyces elongisporus</name>
    <dbReference type="NCBI Taxonomy" id="379508"/>
    <lineage>
        <taxon>Eukaryota</taxon>
        <taxon>Fungi</taxon>
        <taxon>Dikarya</taxon>
        <taxon>Ascomycota</taxon>
        <taxon>Saccharomycotina</taxon>
        <taxon>Pichiomycetes</taxon>
        <taxon>Debaryomycetaceae</taxon>
        <taxon>Candida/Lodderomyces clade</taxon>
        <taxon>Lodderomyces</taxon>
    </lineage>
</organism>
<dbReference type="OrthoDB" id="4012911at2759"/>
<dbReference type="GeneID" id="5232946"/>